<evidence type="ECO:0008006" key="8">
    <source>
        <dbReference type="Google" id="ProtNLM"/>
    </source>
</evidence>
<sequence>MNLLILTAALFAALVACATASIGHGKVQPFPQVMPVTISDKAAIKFKPQLFTPEYVCVPYPAVDAAGETTGGLKGTKRNDACKYAPLGSQVYGRARWYKDLWAIMYAWYFPKGFFMEFSSRRHDWKSVVVWIDNPEFETPKIAAVSMSKSDAKFTTNAKILPEYYAGYRIWGSETTAGVSNTSPRFQYVTDIGIANVQVSLEDGEYQDLTSGINSRTRLVLL</sequence>
<evidence type="ECO:0000313" key="6">
    <source>
        <dbReference type="EMBL" id="ETO76300.1"/>
    </source>
</evidence>
<evidence type="ECO:0000313" key="7">
    <source>
        <dbReference type="Proteomes" id="UP000028582"/>
    </source>
</evidence>
<keyword evidence="5" id="KW-0732">Signal</keyword>
<comment type="similarity">
    <text evidence="2">Belongs to the Necrosis inducing protein (NPP1) family.</text>
</comment>
<organism evidence="6 7">
    <name type="scientific">Phytophthora nicotianae P1976</name>
    <dbReference type="NCBI Taxonomy" id="1317066"/>
    <lineage>
        <taxon>Eukaryota</taxon>
        <taxon>Sar</taxon>
        <taxon>Stramenopiles</taxon>
        <taxon>Oomycota</taxon>
        <taxon>Peronosporomycetes</taxon>
        <taxon>Peronosporales</taxon>
        <taxon>Peronosporaceae</taxon>
        <taxon>Phytophthora</taxon>
    </lineage>
</organism>
<accession>A0A081ABN9</accession>
<dbReference type="PANTHER" id="PTHR33657">
    <property type="entry name" value="DOMAIN PROTEIN, PUTATIVE (AFU_ORTHOLOGUE AFUA_5G00600)-RELATED"/>
    <property type="match status" value="1"/>
</dbReference>
<dbReference type="EMBL" id="ANJA01001565">
    <property type="protein sequence ID" value="ETO76300.1"/>
    <property type="molecule type" value="Genomic_DNA"/>
</dbReference>
<evidence type="ECO:0000256" key="5">
    <source>
        <dbReference type="SAM" id="SignalP"/>
    </source>
</evidence>
<evidence type="ECO:0000256" key="4">
    <source>
        <dbReference type="ARBA" id="ARBA00023026"/>
    </source>
</evidence>
<evidence type="ECO:0000256" key="2">
    <source>
        <dbReference type="ARBA" id="ARBA00009520"/>
    </source>
</evidence>
<comment type="subcellular location">
    <subcellularLocation>
        <location evidence="1">Secreted</location>
    </subcellularLocation>
</comment>
<dbReference type="PANTHER" id="PTHR33657:SF8">
    <property type="entry name" value="DOMAIN PROTEIN, PUTATIVE (AFU_ORTHOLOGUE AFUA_5G00600)-RELATED"/>
    <property type="match status" value="1"/>
</dbReference>
<proteinExistence type="inferred from homology"/>
<comment type="caution">
    <text evidence="6">The sequence shown here is derived from an EMBL/GenBank/DDBJ whole genome shotgun (WGS) entry which is preliminary data.</text>
</comment>
<dbReference type="Proteomes" id="UP000028582">
    <property type="component" value="Unassembled WGS sequence"/>
</dbReference>
<dbReference type="AlphaFoldDB" id="A0A081ABN9"/>
<dbReference type="GO" id="GO:0005576">
    <property type="term" value="C:extracellular region"/>
    <property type="evidence" value="ECO:0007669"/>
    <property type="project" value="UniProtKB-SubCell"/>
</dbReference>
<evidence type="ECO:0000256" key="3">
    <source>
        <dbReference type="ARBA" id="ARBA00022525"/>
    </source>
</evidence>
<keyword evidence="3" id="KW-0964">Secreted</keyword>
<reference evidence="6 7" key="1">
    <citation type="submission" date="2013-11" db="EMBL/GenBank/DDBJ databases">
        <title>The Genome Sequence of Phytophthora parasitica P1976.</title>
        <authorList>
            <consortium name="The Broad Institute Genomics Platform"/>
            <person name="Russ C."/>
            <person name="Tyler B."/>
            <person name="Panabieres F."/>
            <person name="Shan W."/>
            <person name="Tripathy S."/>
            <person name="Grunwald N."/>
            <person name="Machado M."/>
            <person name="Johnson C.S."/>
            <person name="Walker B."/>
            <person name="Young S."/>
            <person name="Zeng Q."/>
            <person name="Gargeya S."/>
            <person name="Fitzgerald M."/>
            <person name="Haas B."/>
            <person name="Abouelleil A."/>
            <person name="Allen A.W."/>
            <person name="Alvarado L."/>
            <person name="Arachchi H.M."/>
            <person name="Berlin A.M."/>
            <person name="Chapman S.B."/>
            <person name="Gainer-Dewar J."/>
            <person name="Goldberg J."/>
            <person name="Griggs A."/>
            <person name="Gujja S."/>
            <person name="Hansen M."/>
            <person name="Howarth C."/>
            <person name="Imamovic A."/>
            <person name="Ireland A."/>
            <person name="Larimer J."/>
            <person name="McCowan C."/>
            <person name="Murphy C."/>
            <person name="Pearson M."/>
            <person name="Poon T.W."/>
            <person name="Priest M."/>
            <person name="Roberts A."/>
            <person name="Saif S."/>
            <person name="Shea T."/>
            <person name="Sisk P."/>
            <person name="Sykes S."/>
            <person name="Wortman J."/>
            <person name="Nusbaum C."/>
            <person name="Birren B."/>
        </authorList>
    </citation>
    <scope>NUCLEOTIDE SEQUENCE [LARGE SCALE GENOMIC DNA]</scope>
    <source>
        <strain evidence="6 7">P1976</strain>
    </source>
</reference>
<evidence type="ECO:0000256" key="1">
    <source>
        <dbReference type="ARBA" id="ARBA00004613"/>
    </source>
</evidence>
<gene>
    <name evidence="6" type="ORF">F444_08278</name>
</gene>
<feature type="chain" id="PRO_5001753970" description="Necrosis inducing protein NPP1" evidence="5">
    <location>
        <begin position="21"/>
        <end position="222"/>
    </location>
</feature>
<protein>
    <recommendedName>
        <fullName evidence="8">Necrosis inducing protein NPP1</fullName>
    </recommendedName>
</protein>
<feature type="signal peptide" evidence="5">
    <location>
        <begin position="1"/>
        <end position="20"/>
    </location>
</feature>
<dbReference type="Pfam" id="PF05630">
    <property type="entry name" value="NPP1"/>
    <property type="match status" value="1"/>
</dbReference>
<dbReference type="InterPro" id="IPR008701">
    <property type="entry name" value="NPP1"/>
</dbReference>
<keyword evidence="4" id="KW-0843">Virulence</keyword>
<name>A0A081ABN9_PHYNI</name>